<dbReference type="InterPro" id="IPR008991">
    <property type="entry name" value="Translation_prot_SH3-like_sf"/>
</dbReference>
<keyword evidence="1" id="KW-0889">Transcription antitermination</keyword>
<accession>A0ABT1SNC7</accession>
<dbReference type="CDD" id="cd06091">
    <property type="entry name" value="KOW_NusG"/>
    <property type="match status" value="1"/>
</dbReference>
<dbReference type="CDD" id="cd09889">
    <property type="entry name" value="NGN_Bact_2"/>
    <property type="match status" value="1"/>
</dbReference>
<dbReference type="Pfam" id="PF02357">
    <property type="entry name" value="NusG"/>
    <property type="match status" value="1"/>
</dbReference>
<dbReference type="InterPro" id="IPR014722">
    <property type="entry name" value="Rib_uL2_dom2"/>
</dbReference>
<dbReference type="SUPFAM" id="SSF50104">
    <property type="entry name" value="Translation proteins SH3-like domain"/>
    <property type="match status" value="1"/>
</dbReference>
<organism evidence="5 6">
    <name type="scientific">Massilicoli timonensis</name>
    <dbReference type="NCBI Taxonomy" id="2015901"/>
    <lineage>
        <taxon>Bacteria</taxon>
        <taxon>Bacillati</taxon>
        <taxon>Bacillota</taxon>
        <taxon>Erysipelotrichia</taxon>
        <taxon>Erysipelotrichales</taxon>
        <taxon>Erysipelotrichaceae</taxon>
        <taxon>Massilicoli</taxon>
    </lineage>
</organism>
<dbReference type="InterPro" id="IPR006645">
    <property type="entry name" value="NGN-like_dom"/>
</dbReference>
<dbReference type="InterPro" id="IPR043425">
    <property type="entry name" value="NusG-like"/>
</dbReference>
<keyword evidence="3" id="KW-0804">Transcription</keyword>
<feature type="domain" description="NusG-like N-terminal" evidence="4">
    <location>
        <begin position="3"/>
        <end position="100"/>
    </location>
</feature>
<dbReference type="InterPro" id="IPR047663">
    <property type="entry name" value="Transcription_antiterm_LoaP"/>
</dbReference>
<evidence type="ECO:0000259" key="4">
    <source>
        <dbReference type="Pfam" id="PF02357"/>
    </source>
</evidence>
<dbReference type="NCBIfam" id="NF033641">
    <property type="entry name" value="antiterm_LoaP"/>
    <property type="match status" value="1"/>
</dbReference>
<dbReference type="SUPFAM" id="SSF82679">
    <property type="entry name" value="N-utilization substance G protein NusG, N-terminal domain"/>
    <property type="match status" value="1"/>
</dbReference>
<evidence type="ECO:0000256" key="1">
    <source>
        <dbReference type="ARBA" id="ARBA00022814"/>
    </source>
</evidence>
<dbReference type="PANTHER" id="PTHR30265:SF4">
    <property type="entry name" value="KOW MOTIF FAMILY PROTEIN, EXPRESSED"/>
    <property type="match status" value="1"/>
</dbReference>
<evidence type="ECO:0000256" key="2">
    <source>
        <dbReference type="ARBA" id="ARBA00023015"/>
    </source>
</evidence>
<sequence length="172" mass="20176">MENWYVIQVRSGQEERILRKCRLLIDHAVLHDCFLPKCERMKKVRGHWEKVEELLFRGYVFLISDDVQALYHELYKIDDLTKLLGKHGEDIYPLYEKEVAFLKSFGRMEHLVEMSVGYMEGERIVVMEGPLMGKEGMICKVDRHKRIAVIEVEMFGKTTTAKVGLEIVAKRT</sequence>
<keyword evidence="2" id="KW-0805">Transcription regulation</keyword>
<evidence type="ECO:0000313" key="6">
    <source>
        <dbReference type="Proteomes" id="UP001524435"/>
    </source>
</evidence>
<dbReference type="RefSeq" id="WP_178200373.1">
    <property type="nucleotide sequence ID" value="NZ_DBEZTG010000349.1"/>
</dbReference>
<evidence type="ECO:0000313" key="5">
    <source>
        <dbReference type="EMBL" id="MCQ5122632.1"/>
    </source>
</evidence>
<dbReference type="PANTHER" id="PTHR30265">
    <property type="entry name" value="RHO-INTERACTING TRANSCRIPTION TERMINATION FACTOR NUSG"/>
    <property type="match status" value="1"/>
</dbReference>
<dbReference type="InterPro" id="IPR036735">
    <property type="entry name" value="NGN_dom_sf"/>
</dbReference>
<keyword evidence="6" id="KW-1185">Reference proteome</keyword>
<dbReference type="Proteomes" id="UP001524435">
    <property type="component" value="Unassembled WGS sequence"/>
</dbReference>
<evidence type="ECO:0000256" key="3">
    <source>
        <dbReference type="ARBA" id="ARBA00023163"/>
    </source>
</evidence>
<protein>
    <submittedName>
        <fullName evidence="5">Antiterminator LoaP</fullName>
    </submittedName>
</protein>
<dbReference type="EMBL" id="JANGCH010000021">
    <property type="protein sequence ID" value="MCQ5122632.1"/>
    <property type="molecule type" value="Genomic_DNA"/>
</dbReference>
<proteinExistence type="predicted"/>
<reference evidence="5 6" key="1">
    <citation type="submission" date="2022-06" db="EMBL/GenBank/DDBJ databases">
        <title>Isolation of gut microbiota from human fecal samples.</title>
        <authorList>
            <person name="Pamer E.G."/>
            <person name="Barat B."/>
            <person name="Waligurski E."/>
            <person name="Medina S."/>
            <person name="Paddock L."/>
            <person name="Mostad J."/>
        </authorList>
    </citation>
    <scope>NUCLEOTIDE SEQUENCE [LARGE SCALE GENOMIC DNA]</scope>
    <source>
        <strain evidence="5 6">DFI.6.1</strain>
    </source>
</reference>
<dbReference type="Gene3D" id="3.30.70.940">
    <property type="entry name" value="NusG, N-terminal domain"/>
    <property type="match status" value="1"/>
</dbReference>
<comment type="caution">
    <text evidence="5">The sequence shown here is derived from an EMBL/GenBank/DDBJ whole genome shotgun (WGS) entry which is preliminary data.</text>
</comment>
<dbReference type="Gene3D" id="2.30.30.30">
    <property type="match status" value="1"/>
</dbReference>
<gene>
    <name evidence="5" type="primary">loaP</name>
    <name evidence="5" type="ORF">NE663_10250</name>
</gene>
<name>A0ABT1SNC7_9FIRM</name>